<evidence type="ECO:0000259" key="2">
    <source>
        <dbReference type="Pfam" id="PF04480"/>
    </source>
</evidence>
<feature type="domain" description="DUF559" evidence="2">
    <location>
        <begin position="26"/>
        <end position="131"/>
    </location>
</feature>
<dbReference type="EMBL" id="FQYN01000009">
    <property type="protein sequence ID" value="SHJ67435.1"/>
    <property type="molecule type" value="Genomic_DNA"/>
</dbReference>
<dbReference type="PANTHER" id="PTHR38590:SF1">
    <property type="entry name" value="BLL0828 PROTEIN"/>
    <property type="match status" value="1"/>
</dbReference>
<keyword evidence="3" id="KW-0540">Nuclease</keyword>
<dbReference type="Pfam" id="PF04480">
    <property type="entry name" value="DUF559"/>
    <property type="match status" value="1"/>
</dbReference>
<protein>
    <submittedName>
        <fullName evidence="3">Very-short-patch-repair endonuclease</fullName>
    </submittedName>
</protein>
<sequence>MDIDEASEAGSRHAFTTDMDRWFHHLKAFGRANRKQPTEAEEQLWKALRGGQLQGFRFRRQHAINRFIVDFVCLRAWLIIEVDGEVHHEAGQAEYDTGRTHELEALGFHVLRFTNEQVLHYPRRVLATIRPHLSPDQNTSTKEESSGSPSPQGEGAGG</sequence>
<feature type="compositionally biased region" description="Low complexity" evidence="1">
    <location>
        <begin position="146"/>
        <end position="158"/>
    </location>
</feature>
<keyword evidence="3" id="KW-0378">Hydrolase</keyword>
<dbReference type="OrthoDB" id="9798754at2"/>
<keyword evidence="3" id="KW-0255">Endonuclease</keyword>
<dbReference type="CDD" id="cd01038">
    <property type="entry name" value="Endonuclease_DUF559"/>
    <property type="match status" value="1"/>
</dbReference>
<dbReference type="AlphaFoldDB" id="A0A1M6L8B7"/>
<dbReference type="Gene3D" id="3.40.960.10">
    <property type="entry name" value="VSR Endonuclease"/>
    <property type="match status" value="1"/>
</dbReference>
<dbReference type="GO" id="GO:0004519">
    <property type="term" value="F:endonuclease activity"/>
    <property type="evidence" value="ECO:0007669"/>
    <property type="project" value="UniProtKB-KW"/>
</dbReference>
<reference evidence="3 4" key="1">
    <citation type="submission" date="2016-11" db="EMBL/GenBank/DDBJ databases">
        <authorList>
            <person name="Jaros S."/>
            <person name="Januszkiewicz K."/>
            <person name="Wedrychowicz H."/>
        </authorList>
    </citation>
    <scope>NUCLEOTIDE SEQUENCE [LARGE SCALE GENOMIC DNA]</scope>
    <source>
        <strain evidence="3 4">DSM 21074</strain>
    </source>
</reference>
<gene>
    <name evidence="3" type="ORF">SAMN02745146_3664</name>
</gene>
<proteinExistence type="predicted"/>
<dbReference type="RefSeq" id="WP_073111891.1">
    <property type="nucleotide sequence ID" value="NZ_FQYN01000009.1"/>
</dbReference>
<evidence type="ECO:0000313" key="3">
    <source>
        <dbReference type="EMBL" id="SHJ67435.1"/>
    </source>
</evidence>
<feature type="region of interest" description="Disordered" evidence="1">
    <location>
        <begin position="130"/>
        <end position="158"/>
    </location>
</feature>
<organism evidence="3 4">
    <name type="scientific">Hymenobacter daecheongensis DSM 21074</name>
    <dbReference type="NCBI Taxonomy" id="1121955"/>
    <lineage>
        <taxon>Bacteria</taxon>
        <taxon>Pseudomonadati</taxon>
        <taxon>Bacteroidota</taxon>
        <taxon>Cytophagia</taxon>
        <taxon>Cytophagales</taxon>
        <taxon>Hymenobacteraceae</taxon>
        <taxon>Hymenobacter</taxon>
    </lineage>
</organism>
<dbReference type="InterPro" id="IPR047216">
    <property type="entry name" value="Endonuclease_DUF559_bact"/>
</dbReference>
<dbReference type="Proteomes" id="UP000184418">
    <property type="component" value="Unassembled WGS sequence"/>
</dbReference>
<keyword evidence="4" id="KW-1185">Reference proteome</keyword>
<name>A0A1M6L8B7_9BACT</name>
<dbReference type="InterPro" id="IPR007569">
    <property type="entry name" value="DUF559"/>
</dbReference>
<accession>A0A1M6L8B7</accession>
<dbReference type="SUPFAM" id="SSF52980">
    <property type="entry name" value="Restriction endonuclease-like"/>
    <property type="match status" value="1"/>
</dbReference>
<dbReference type="STRING" id="1121955.SAMN02745146_3664"/>
<evidence type="ECO:0000256" key="1">
    <source>
        <dbReference type="SAM" id="MobiDB-lite"/>
    </source>
</evidence>
<evidence type="ECO:0000313" key="4">
    <source>
        <dbReference type="Proteomes" id="UP000184418"/>
    </source>
</evidence>
<dbReference type="InterPro" id="IPR011335">
    <property type="entry name" value="Restrct_endonuc-II-like"/>
</dbReference>
<dbReference type="PANTHER" id="PTHR38590">
    <property type="entry name" value="BLL0828 PROTEIN"/>
    <property type="match status" value="1"/>
</dbReference>